<name>A0A4U0UAV7_9PEZI</name>
<organism evidence="2 3">
    <name type="scientific">Salinomyces thailandicus</name>
    <dbReference type="NCBI Taxonomy" id="706561"/>
    <lineage>
        <taxon>Eukaryota</taxon>
        <taxon>Fungi</taxon>
        <taxon>Dikarya</taxon>
        <taxon>Ascomycota</taxon>
        <taxon>Pezizomycotina</taxon>
        <taxon>Dothideomycetes</taxon>
        <taxon>Dothideomycetidae</taxon>
        <taxon>Mycosphaerellales</taxon>
        <taxon>Teratosphaeriaceae</taxon>
        <taxon>Salinomyces</taxon>
    </lineage>
</organism>
<accession>A0A4U0UAV7</accession>
<evidence type="ECO:0000259" key="1">
    <source>
        <dbReference type="PROSITE" id="PS50206"/>
    </source>
</evidence>
<reference evidence="2 3" key="1">
    <citation type="submission" date="2017-03" db="EMBL/GenBank/DDBJ databases">
        <title>Genomes of endolithic fungi from Antarctica.</title>
        <authorList>
            <person name="Coleine C."/>
            <person name="Masonjones S."/>
            <person name="Stajich J.E."/>
        </authorList>
    </citation>
    <scope>NUCLEOTIDE SEQUENCE [LARGE SCALE GENOMIC DNA]</scope>
    <source>
        <strain evidence="2 3">CCFEE 6315</strain>
    </source>
</reference>
<dbReference type="SUPFAM" id="SSF52821">
    <property type="entry name" value="Rhodanese/Cell cycle control phosphatase"/>
    <property type="match status" value="1"/>
</dbReference>
<dbReference type="InterPro" id="IPR036873">
    <property type="entry name" value="Rhodanese-like_dom_sf"/>
</dbReference>
<dbReference type="Pfam" id="PF00581">
    <property type="entry name" value="Rhodanese"/>
    <property type="match status" value="1"/>
</dbReference>
<dbReference type="EMBL" id="NAJL01000008">
    <property type="protein sequence ID" value="TKA31405.1"/>
    <property type="molecule type" value="Genomic_DNA"/>
</dbReference>
<dbReference type="GO" id="GO:0005634">
    <property type="term" value="C:nucleus"/>
    <property type="evidence" value="ECO:0007669"/>
    <property type="project" value="TreeGrafter"/>
</dbReference>
<dbReference type="OrthoDB" id="102559at2759"/>
<dbReference type="PANTHER" id="PTHR10828:SF38">
    <property type="entry name" value="ARSENICAL-RESISTANCE PROTEIN 2-RELATED"/>
    <property type="match status" value="1"/>
</dbReference>
<dbReference type="AlphaFoldDB" id="A0A4U0UAV7"/>
<dbReference type="Gene3D" id="3.40.250.10">
    <property type="entry name" value="Rhodanese-like domain"/>
    <property type="match status" value="1"/>
</dbReference>
<proteinExistence type="predicted"/>
<dbReference type="Proteomes" id="UP000308549">
    <property type="component" value="Unassembled WGS sequence"/>
</dbReference>
<evidence type="ECO:0000313" key="3">
    <source>
        <dbReference type="Proteomes" id="UP000308549"/>
    </source>
</evidence>
<gene>
    <name evidence="2" type="ORF">B0A50_02251</name>
</gene>
<dbReference type="PANTHER" id="PTHR10828">
    <property type="entry name" value="M-PHASE INDUCER PHOSPHATASE DUAL SPECIFICITY PHOSPHATASE CDC25"/>
    <property type="match status" value="1"/>
</dbReference>
<evidence type="ECO:0000313" key="2">
    <source>
        <dbReference type="EMBL" id="TKA31405.1"/>
    </source>
</evidence>
<feature type="domain" description="Rhodanese" evidence="1">
    <location>
        <begin position="24"/>
        <end position="128"/>
    </location>
</feature>
<keyword evidence="3" id="KW-1185">Reference proteome</keyword>
<dbReference type="PROSITE" id="PS50206">
    <property type="entry name" value="RHODANESE_3"/>
    <property type="match status" value="1"/>
</dbReference>
<sequence length="139" mass="15746">MSSYTVANLPRISREKLAEYIRSKKPGVSVIDVRDSDYIGGHIVGCQNVPVNTHDFRMPELVRTLADEDAVVFHCSLSQQRGPSSALKYLRERERMGLVKDGTGEEQKVYVLDGGFSMWQEVYGEDAELTEAYVKDLWD</sequence>
<dbReference type="GO" id="GO:0004725">
    <property type="term" value="F:protein tyrosine phosphatase activity"/>
    <property type="evidence" value="ECO:0007669"/>
    <property type="project" value="TreeGrafter"/>
</dbReference>
<dbReference type="GO" id="GO:0005737">
    <property type="term" value="C:cytoplasm"/>
    <property type="evidence" value="ECO:0007669"/>
    <property type="project" value="TreeGrafter"/>
</dbReference>
<protein>
    <recommendedName>
        <fullName evidence="1">Rhodanese domain-containing protein</fullName>
    </recommendedName>
</protein>
<dbReference type="InterPro" id="IPR001763">
    <property type="entry name" value="Rhodanese-like_dom"/>
</dbReference>
<comment type="caution">
    <text evidence="2">The sequence shown here is derived from an EMBL/GenBank/DDBJ whole genome shotgun (WGS) entry which is preliminary data.</text>
</comment>
<dbReference type="SMART" id="SM00450">
    <property type="entry name" value="RHOD"/>
    <property type="match status" value="1"/>
</dbReference>